<dbReference type="HAMAP" id="MF_01368">
    <property type="entry name" value="Ribosomal_bL17"/>
    <property type="match status" value="1"/>
</dbReference>
<dbReference type="PANTHER" id="PTHR14413">
    <property type="entry name" value="RIBOSOMAL PROTEIN L17"/>
    <property type="match status" value="1"/>
</dbReference>
<gene>
    <name evidence="4" type="primary">rplQ</name>
    <name evidence="7" type="ORF">ENT60_02815</name>
    <name evidence="6" type="ORF">ENU28_02830</name>
</gene>
<comment type="subunit">
    <text evidence="4">Part of the 50S ribosomal subunit. Contacts protein L32.</text>
</comment>
<dbReference type="EMBL" id="DSZH01000128">
    <property type="protein sequence ID" value="HGU47480.1"/>
    <property type="molecule type" value="Genomic_DNA"/>
</dbReference>
<evidence type="ECO:0000256" key="5">
    <source>
        <dbReference type="RuleBase" id="RU000660"/>
    </source>
</evidence>
<dbReference type="SUPFAM" id="SSF64263">
    <property type="entry name" value="Prokaryotic ribosomal protein L17"/>
    <property type="match status" value="1"/>
</dbReference>
<proteinExistence type="inferred from homology"/>
<dbReference type="Gene3D" id="3.90.1030.10">
    <property type="entry name" value="Ribosomal protein L17"/>
    <property type="match status" value="1"/>
</dbReference>
<evidence type="ECO:0000313" key="6">
    <source>
        <dbReference type="EMBL" id="HGQ55383.1"/>
    </source>
</evidence>
<keyword evidence="2 4" id="KW-0689">Ribosomal protein</keyword>
<dbReference type="PANTHER" id="PTHR14413:SF16">
    <property type="entry name" value="LARGE RIBOSOMAL SUBUNIT PROTEIN BL17M"/>
    <property type="match status" value="1"/>
</dbReference>
<comment type="caution">
    <text evidence="7">The sequence shown here is derived from an EMBL/GenBank/DDBJ whole genome shotgun (WGS) entry which is preliminary data.</text>
</comment>
<sequence length="121" mass="14273">MRHRRKVKKLQRDVDHRRALIKNLCRSLLQHEKIETTWVKAKAMRPFIEHLIDIAKKDTVANRRRVFAFLADRKLVKKLFEDVAKRFSDVTGGYTRIIKTNTRVGDNAQMAIIEFTRVASK</sequence>
<dbReference type="EMBL" id="DTBX01000099">
    <property type="protein sequence ID" value="HGQ55383.1"/>
    <property type="molecule type" value="Genomic_DNA"/>
</dbReference>
<protein>
    <recommendedName>
        <fullName evidence="4">Large ribosomal subunit protein bL17</fullName>
    </recommendedName>
</protein>
<organism evidence="7">
    <name type="scientific">candidate division WOR-3 bacterium</name>
    <dbReference type="NCBI Taxonomy" id="2052148"/>
    <lineage>
        <taxon>Bacteria</taxon>
        <taxon>Bacteria division WOR-3</taxon>
    </lineage>
</organism>
<name>A0A7C4S1G4_UNCW3</name>
<dbReference type="AlphaFoldDB" id="A0A7C4S1G4"/>
<dbReference type="GO" id="GO:0003735">
    <property type="term" value="F:structural constituent of ribosome"/>
    <property type="evidence" value="ECO:0007669"/>
    <property type="project" value="InterPro"/>
</dbReference>
<accession>A0A7C4S1G4</accession>
<dbReference type="GO" id="GO:0022625">
    <property type="term" value="C:cytosolic large ribosomal subunit"/>
    <property type="evidence" value="ECO:0007669"/>
    <property type="project" value="TreeGrafter"/>
</dbReference>
<reference evidence="7" key="1">
    <citation type="journal article" date="2020" name="mSystems">
        <title>Genome- and Community-Level Interaction Insights into Carbon Utilization and Element Cycling Functions of Hydrothermarchaeota in Hydrothermal Sediment.</title>
        <authorList>
            <person name="Zhou Z."/>
            <person name="Liu Y."/>
            <person name="Xu W."/>
            <person name="Pan J."/>
            <person name="Luo Z.H."/>
            <person name="Li M."/>
        </authorList>
    </citation>
    <scope>NUCLEOTIDE SEQUENCE [LARGE SCALE GENOMIC DNA]</scope>
    <source>
        <strain evidence="7">SpSt-594</strain>
        <strain evidence="6">SpSt-655</strain>
    </source>
</reference>
<evidence type="ECO:0000256" key="2">
    <source>
        <dbReference type="ARBA" id="ARBA00022980"/>
    </source>
</evidence>
<comment type="similarity">
    <text evidence="1 4 5">Belongs to the bacterial ribosomal protein bL17 family.</text>
</comment>
<dbReference type="GO" id="GO:0006412">
    <property type="term" value="P:translation"/>
    <property type="evidence" value="ECO:0007669"/>
    <property type="project" value="UniProtKB-UniRule"/>
</dbReference>
<dbReference type="InterPro" id="IPR000456">
    <property type="entry name" value="Ribosomal_bL17"/>
</dbReference>
<dbReference type="Pfam" id="PF01196">
    <property type="entry name" value="Ribosomal_L17"/>
    <property type="match status" value="1"/>
</dbReference>
<keyword evidence="3 4" id="KW-0687">Ribonucleoprotein</keyword>
<evidence type="ECO:0000256" key="3">
    <source>
        <dbReference type="ARBA" id="ARBA00023274"/>
    </source>
</evidence>
<evidence type="ECO:0000256" key="1">
    <source>
        <dbReference type="ARBA" id="ARBA00008777"/>
    </source>
</evidence>
<evidence type="ECO:0000313" key="7">
    <source>
        <dbReference type="EMBL" id="HGU47480.1"/>
    </source>
</evidence>
<dbReference type="InterPro" id="IPR036373">
    <property type="entry name" value="Ribosomal_bL17_sf"/>
</dbReference>
<dbReference type="NCBIfam" id="TIGR00059">
    <property type="entry name" value="L17"/>
    <property type="match status" value="1"/>
</dbReference>
<evidence type="ECO:0000256" key="4">
    <source>
        <dbReference type="HAMAP-Rule" id="MF_01368"/>
    </source>
</evidence>
<dbReference type="FunFam" id="3.90.1030.10:FF:000001">
    <property type="entry name" value="50S ribosomal protein L17"/>
    <property type="match status" value="1"/>
</dbReference>